<dbReference type="NCBIfam" id="TIGR03033">
    <property type="entry name" value="phage_rel_nuc"/>
    <property type="match status" value="1"/>
</dbReference>
<dbReference type="InterPro" id="IPR011335">
    <property type="entry name" value="Restrct_endonuc-II-like"/>
</dbReference>
<dbReference type="Gene3D" id="3.90.320.10">
    <property type="match status" value="1"/>
</dbReference>
<dbReference type="InterPro" id="IPR011604">
    <property type="entry name" value="PDDEXK-like_dom_sf"/>
</dbReference>
<organism evidence="2 3">
    <name type="scientific">Corynebacterium variabile (strain DSM 44702 / CIP 107183 / JCM 12073 / NCIMB 30131)</name>
    <name type="common">Corynebacterium mooreparkense</name>
    <dbReference type="NCBI Taxonomy" id="858619"/>
    <lineage>
        <taxon>Bacteria</taxon>
        <taxon>Bacillati</taxon>
        <taxon>Actinomycetota</taxon>
        <taxon>Actinomycetes</taxon>
        <taxon>Mycobacteriales</taxon>
        <taxon>Corynebacteriaceae</taxon>
        <taxon>Corynebacterium</taxon>
    </lineage>
</organism>
<reference evidence="2 3" key="1">
    <citation type="journal article" date="2011" name="BMC Genomics">
        <title>Complete genome sequence of Corynebacterium variabile DSM 44702 isolated from the surface of smear-ripened cheeses and insights into cheese ripening and flavor generation.</title>
        <authorList>
            <person name="Schroeder J."/>
            <person name="Maus I."/>
            <person name="Trost E."/>
            <person name="Tauch A."/>
        </authorList>
    </citation>
    <scope>NUCLEOTIDE SEQUENCE [LARGE SCALE GENOMIC DNA]</scope>
    <source>
        <strain evidence="3">DSM 44702 / JCM 12073 / NCIMB 30131</strain>
    </source>
</reference>
<feature type="domain" description="YqaJ viral recombinase" evidence="1">
    <location>
        <begin position="13"/>
        <end position="147"/>
    </location>
</feature>
<accession>G0HB55</accession>
<evidence type="ECO:0000313" key="3">
    <source>
        <dbReference type="Proteomes" id="UP000006659"/>
    </source>
</evidence>
<dbReference type="InterPro" id="IPR019080">
    <property type="entry name" value="YqaJ_viral_recombinase"/>
</dbReference>
<dbReference type="RefSeq" id="WP_014009368.1">
    <property type="nucleotide sequence ID" value="NC_015859.1"/>
</dbReference>
<dbReference type="InterPro" id="IPR017482">
    <property type="entry name" value="Lambda-type_endonuclease"/>
</dbReference>
<dbReference type="EMBL" id="CP002917">
    <property type="protein sequence ID" value="AEK36180.1"/>
    <property type="molecule type" value="Genomic_DNA"/>
</dbReference>
<evidence type="ECO:0000259" key="1">
    <source>
        <dbReference type="Pfam" id="PF09588"/>
    </source>
</evidence>
<name>G0HB55_CORVD</name>
<evidence type="ECO:0000313" key="2">
    <source>
        <dbReference type="EMBL" id="AEK36180.1"/>
    </source>
</evidence>
<dbReference type="HOGENOM" id="CLU_065987_0_0_11"/>
<sequence length="309" mass="34711">MPEESYHIVPGSEQHRRLITGSKIAAILGISKFETPAELWLRMRGDVPPQESTPAMRRGHNQEAAILDWYFTEIRPDLTMTAGETTFTRPDLPWAAANPDAVALEDGHTVFIDAKSIARDGGEWGKPGTDQVPAYYVTQMLWAMHMTHGDGGLHVTRTYIVKHGPYVDQTDEYYVDYDPALAQWIQDECHRFWLSLADDYACPDPTPRAGIHKTFAKLHPDIRPDSEWQIHVDTAREYLQAQEARKDAQAREDAAKAEILRCMGDAKTAMCGDVKLGYRRPTKSGVSFYPPVRPAHIEDLPDTPTQAAA</sequence>
<dbReference type="eggNOG" id="COG5377">
    <property type="taxonomic scope" value="Bacteria"/>
</dbReference>
<proteinExistence type="predicted"/>
<dbReference type="AlphaFoldDB" id="G0HB55"/>
<dbReference type="Pfam" id="PF09588">
    <property type="entry name" value="YqaJ"/>
    <property type="match status" value="1"/>
</dbReference>
<dbReference type="STRING" id="858619.CVAR_0827"/>
<dbReference type="Proteomes" id="UP000006659">
    <property type="component" value="Chromosome"/>
</dbReference>
<dbReference type="SUPFAM" id="SSF52980">
    <property type="entry name" value="Restriction endonuclease-like"/>
    <property type="match status" value="1"/>
</dbReference>
<gene>
    <name evidence="2" type="ordered locus">CVAR_0827</name>
</gene>
<dbReference type="KEGG" id="cva:CVAR_0827"/>
<protein>
    <recommendedName>
        <fullName evidence="1">YqaJ viral recombinase domain-containing protein</fullName>
    </recommendedName>
</protein>